<dbReference type="SUPFAM" id="SSF52949">
    <property type="entry name" value="Macro domain-like"/>
    <property type="match status" value="1"/>
</dbReference>
<dbReference type="PROSITE" id="PS51154">
    <property type="entry name" value="MACRO"/>
    <property type="match status" value="1"/>
</dbReference>
<feature type="coiled-coil region" evidence="1">
    <location>
        <begin position="230"/>
        <end position="257"/>
    </location>
</feature>
<dbReference type="Gene3D" id="3.40.220.10">
    <property type="entry name" value="Leucine Aminopeptidase, subunit E, domain 1"/>
    <property type="match status" value="1"/>
</dbReference>
<sequence>MSRSITESDAYASEFDESWTPQQGQLQEHYNFQWEPPLKNLNIKIRLANGNISEHTSFLLVPIKMQFLMKHSLSKIHQIIHSTKCCQVDSINSSKEHLEIKVNSSAADEIFNEVENNLVNEVDEVLLKPIQRFPYTSELAKEYFKKGLKERSIDMLRDDSKIYIVGHSAQKDYINKGIEEINRVTVTKIIKIDGKWKIEAIKTFALIDKLTETFPDILARIQPGRSSIFLQGKDVTIEKAENEMKNLLSNLFNQNIQLDPLVLQLLTCKQASEMLTCILEKDRIQVVWTIDKTQLCFFSKFIINVDVLNSVLHEHFSTAGFSISSQQSSTFCLSNAFLETTKMNEDKLLVLESTRSGINIAATKQIILELLHREKMFYTDSKNTRGVQVDEVSCEIQKISQENKEIKRKSEGLELRCKKSEDRCNALEKELRSEEEKYKRLAFENHVLEETNRDRNSETTKQLKDLRDLCYVHKSKTESQQNEIGCLKTTNKNLVDNLRFVNDELRSQLIDKTKQEDRYKQKISNTDTAVNIKAKLKISANVFLVESTHIIKQIIENQFGVDVLNGDNGATTLVGDLRSISLALDKFLKWTNEISDVKSAADTIGKDGPKKDELPRSGNQTICEFHHTFDEDIIHEPNQIQDVERQITRDPKSSSQKSVPAVGGKSNNVPGASGGYQSPRHKMYPALIIESGHMIEEQNMPPKEHISTSPDPFKEFKSFPIIDEDSLMMTTKEGIKVYVYQGNLCYLNVQGIVNSANENMNASYGLFSVVAKEAGEKMIRECQSYLAYYTKLHQGKVCVTTAGNLNKYISILHVYVPVWDRRKDIESYIEGLMNVIRTAMIAADDIKLKSIAISAIGSVKTTENARPKKIKSKQDIYRLGGEVLEGDDQNED</sequence>
<keyword evidence="1" id="KW-0175">Coiled coil</keyword>
<dbReference type="InterPro" id="IPR043472">
    <property type="entry name" value="Macro_dom-like"/>
</dbReference>
<proteinExistence type="predicted"/>
<dbReference type="AlphaFoldDB" id="A0A8B6GWD9"/>
<protein>
    <recommendedName>
        <fullName evidence="3">Macro domain-containing protein</fullName>
    </recommendedName>
</protein>
<feature type="domain" description="Macro" evidence="3">
    <location>
        <begin position="724"/>
        <end position="892"/>
    </location>
</feature>
<dbReference type="OrthoDB" id="6175390at2759"/>
<evidence type="ECO:0000313" key="4">
    <source>
        <dbReference type="EMBL" id="VDI70014.1"/>
    </source>
</evidence>
<evidence type="ECO:0000313" key="5">
    <source>
        <dbReference type="Proteomes" id="UP000596742"/>
    </source>
</evidence>
<dbReference type="Proteomes" id="UP000596742">
    <property type="component" value="Unassembled WGS sequence"/>
</dbReference>
<dbReference type="InterPro" id="IPR002589">
    <property type="entry name" value="Macro_dom"/>
</dbReference>
<evidence type="ECO:0000256" key="2">
    <source>
        <dbReference type="SAM" id="MobiDB-lite"/>
    </source>
</evidence>
<name>A0A8B6GWD9_MYTGA</name>
<gene>
    <name evidence="4" type="ORF">MGAL_10B078955</name>
</gene>
<feature type="coiled-coil region" evidence="1">
    <location>
        <begin position="389"/>
        <end position="451"/>
    </location>
</feature>
<reference evidence="4" key="1">
    <citation type="submission" date="2018-11" db="EMBL/GenBank/DDBJ databases">
        <authorList>
            <person name="Alioto T."/>
            <person name="Alioto T."/>
        </authorList>
    </citation>
    <scope>NUCLEOTIDE SEQUENCE</scope>
</reference>
<dbReference type="SMART" id="SM00506">
    <property type="entry name" value="A1pp"/>
    <property type="match status" value="1"/>
</dbReference>
<organism evidence="4 5">
    <name type="scientific">Mytilus galloprovincialis</name>
    <name type="common">Mediterranean mussel</name>
    <dbReference type="NCBI Taxonomy" id="29158"/>
    <lineage>
        <taxon>Eukaryota</taxon>
        <taxon>Metazoa</taxon>
        <taxon>Spiralia</taxon>
        <taxon>Lophotrochozoa</taxon>
        <taxon>Mollusca</taxon>
        <taxon>Bivalvia</taxon>
        <taxon>Autobranchia</taxon>
        <taxon>Pteriomorphia</taxon>
        <taxon>Mytilida</taxon>
        <taxon>Mytiloidea</taxon>
        <taxon>Mytilidae</taxon>
        <taxon>Mytilinae</taxon>
        <taxon>Mytilus</taxon>
    </lineage>
</organism>
<evidence type="ECO:0000259" key="3">
    <source>
        <dbReference type="PROSITE" id="PS51154"/>
    </source>
</evidence>
<evidence type="ECO:0000256" key="1">
    <source>
        <dbReference type="SAM" id="Coils"/>
    </source>
</evidence>
<comment type="caution">
    <text evidence="4">The sequence shown here is derived from an EMBL/GenBank/DDBJ whole genome shotgun (WGS) entry which is preliminary data.</text>
</comment>
<keyword evidence="5" id="KW-1185">Reference proteome</keyword>
<feature type="region of interest" description="Disordered" evidence="2">
    <location>
        <begin position="647"/>
        <end position="677"/>
    </location>
</feature>
<dbReference type="EMBL" id="UYJE01009100">
    <property type="protein sequence ID" value="VDI70014.1"/>
    <property type="molecule type" value="Genomic_DNA"/>
</dbReference>
<dbReference type="Pfam" id="PF01661">
    <property type="entry name" value="Macro"/>
    <property type="match status" value="1"/>
</dbReference>
<accession>A0A8B6GWD9</accession>